<name>A0A9W9FIW3_9EURO</name>
<keyword evidence="3" id="KW-1185">Reference proteome</keyword>
<sequence length="321" mass="35155">MGTWTSCFSKHGRATAGNGSQVHRRALEQLGPLTDENEQRYLRMLKEEAQMDWKLNSCANAANWILLAGYVIIPGTFTSLKSSSEVQSLLQKNETGRVVLKTIQNPPLLVIAFLFFIIGGTTLGWLWIKFKSNYPWLINKIFIPAFLNAAAGLLTTVVNVVTSQSRALSIMSLTTIIVTALTLVLFGASFLFYRFVKLNSVLSGCEAKSDLKGQPQTAFQREEYSILRSALVHAKDGLSSPLSLALEAIVSDTLILSALLEDPKISIGTELAVDDSHSSTGQQAKVQVKMLRCSIANLCLAHVEERPSNRSGPRPTADSRI</sequence>
<keyword evidence="1" id="KW-0812">Transmembrane</keyword>
<evidence type="ECO:0000313" key="3">
    <source>
        <dbReference type="Proteomes" id="UP001149165"/>
    </source>
</evidence>
<keyword evidence="1" id="KW-0472">Membrane</keyword>
<feature type="transmembrane region" description="Helical" evidence="1">
    <location>
        <begin position="108"/>
        <end position="128"/>
    </location>
</feature>
<feature type="transmembrane region" description="Helical" evidence="1">
    <location>
        <begin position="167"/>
        <end position="193"/>
    </location>
</feature>
<dbReference type="EMBL" id="JAPQKH010000004">
    <property type="protein sequence ID" value="KAJ5100807.1"/>
    <property type="molecule type" value="Genomic_DNA"/>
</dbReference>
<dbReference type="OrthoDB" id="3254104at2759"/>
<feature type="transmembrane region" description="Helical" evidence="1">
    <location>
        <begin position="140"/>
        <end position="161"/>
    </location>
</feature>
<evidence type="ECO:0000313" key="2">
    <source>
        <dbReference type="EMBL" id="KAJ5100807.1"/>
    </source>
</evidence>
<organism evidence="2 3">
    <name type="scientific">Penicillium angulare</name>
    <dbReference type="NCBI Taxonomy" id="116970"/>
    <lineage>
        <taxon>Eukaryota</taxon>
        <taxon>Fungi</taxon>
        <taxon>Dikarya</taxon>
        <taxon>Ascomycota</taxon>
        <taxon>Pezizomycotina</taxon>
        <taxon>Eurotiomycetes</taxon>
        <taxon>Eurotiomycetidae</taxon>
        <taxon>Eurotiales</taxon>
        <taxon>Aspergillaceae</taxon>
        <taxon>Penicillium</taxon>
    </lineage>
</organism>
<protein>
    <submittedName>
        <fullName evidence="2">Uncharacterized protein</fullName>
    </submittedName>
</protein>
<dbReference type="AlphaFoldDB" id="A0A9W9FIW3"/>
<comment type="caution">
    <text evidence="2">The sequence shown here is derived from an EMBL/GenBank/DDBJ whole genome shotgun (WGS) entry which is preliminary data.</text>
</comment>
<reference evidence="2" key="2">
    <citation type="journal article" date="2023" name="IMA Fungus">
        <title>Comparative genomic study of the Penicillium genus elucidates a diverse pangenome and 15 lateral gene transfer events.</title>
        <authorList>
            <person name="Petersen C."/>
            <person name="Sorensen T."/>
            <person name="Nielsen M.R."/>
            <person name="Sondergaard T.E."/>
            <person name="Sorensen J.L."/>
            <person name="Fitzpatrick D.A."/>
            <person name="Frisvad J.C."/>
            <person name="Nielsen K.L."/>
        </authorList>
    </citation>
    <scope>NUCLEOTIDE SEQUENCE</scope>
    <source>
        <strain evidence="2">IBT 30069</strain>
    </source>
</reference>
<gene>
    <name evidence="2" type="ORF">N7456_006859</name>
</gene>
<proteinExistence type="predicted"/>
<accession>A0A9W9FIW3</accession>
<evidence type="ECO:0000256" key="1">
    <source>
        <dbReference type="SAM" id="Phobius"/>
    </source>
</evidence>
<reference evidence="2" key="1">
    <citation type="submission" date="2022-11" db="EMBL/GenBank/DDBJ databases">
        <authorList>
            <person name="Petersen C."/>
        </authorList>
    </citation>
    <scope>NUCLEOTIDE SEQUENCE</scope>
    <source>
        <strain evidence="2">IBT 30069</strain>
    </source>
</reference>
<dbReference type="Proteomes" id="UP001149165">
    <property type="component" value="Unassembled WGS sequence"/>
</dbReference>
<keyword evidence="1" id="KW-1133">Transmembrane helix</keyword>